<protein>
    <recommendedName>
        <fullName evidence="3">TonB C-terminal domain-containing protein</fullName>
    </recommendedName>
</protein>
<evidence type="ECO:0000313" key="2">
    <source>
        <dbReference type="Proteomes" id="UP000232163"/>
    </source>
</evidence>
<comment type="caution">
    <text evidence="1">The sequence shown here is derived from an EMBL/GenBank/DDBJ whole genome shotgun (WGS) entry which is preliminary data.</text>
</comment>
<dbReference type="PIRSF" id="PIRSF034077">
    <property type="entry name" value="UCP034077"/>
    <property type="match status" value="1"/>
</dbReference>
<accession>A0A2N9W4R8</accession>
<organism evidence="1 2">
    <name type="scientific">Phyllobacterium zundukense</name>
    <dbReference type="NCBI Taxonomy" id="1867719"/>
    <lineage>
        <taxon>Bacteria</taxon>
        <taxon>Pseudomonadati</taxon>
        <taxon>Pseudomonadota</taxon>
        <taxon>Alphaproteobacteria</taxon>
        <taxon>Hyphomicrobiales</taxon>
        <taxon>Phyllobacteriaceae</taxon>
        <taxon>Phyllobacterium</taxon>
    </lineage>
</organism>
<sequence>MIALILLYPASAGAGERACGSREPIATIYEIGPALYSCWKPPPGTENLEITLRFALRRDGSMIGNPRASYAKLGQDMPLKRAFVASVLEALYQNLPLPITDDFGGAIAGRPITLLFSTDDSSTAMDTSL</sequence>
<evidence type="ECO:0008006" key="3">
    <source>
        <dbReference type="Google" id="ProtNLM"/>
    </source>
</evidence>
<keyword evidence="2" id="KW-1185">Reference proteome</keyword>
<dbReference type="RefSeq" id="WP_099999130.1">
    <property type="nucleotide sequence ID" value="NZ_CP017940.1"/>
</dbReference>
<dbReference type="OrthoDB" id="7997311at2"/>
<name>A0A2N9W4R8_9HYPH</name>
<dbReference type="InterPro" id="IPR014587">
    <property type="entry name" value="UCP034077"/>
</dbReference>
<dbReference type="Proteomes" id="UP000232163">
    <property type="component" value="Unassembled WGS sequence"/>
</dbReference>
<reference evidence="1 2" key="1">
    <citation type="journal article" date="2017" name="Int J Environ Stud">
        <title>Does the Miocene-Pliocene relict legume Oxytropis triphylla form nitrogen-fixing nodules with a combination of bacterial strains?</title>
        <authorList>
            <person name="Safronova V."/>
            <person name="Belimov A."/>
            <person name="Sazanova A."/>
            <person name="Kuznetsova I."/>
            <person name="Popova J."/>
            <person name="Andronov E."/>
            <person name="Verkhozina A."/>
            <person name="Tikhonovich I."/>
        </authorList>
    </citation>
    <scope>NUCLEOTIDE SEQUENCE [LARGE SCALE GENOMIC DNA]</scope>
    <source>
        <strain evidence="1 2">Tri-38</strain>
    </source>
</reference>
<proteinExistence type="predicted"/>
<evidence type="ECO:0000313" key="1">
    <source>
        <dbReference type="EMBL" id="PIO46736.1"/>
    </source>
</evidence>
<dbReference type="AlphaFoldDB" id="A0A2N9W4R8"/>
<dbReference type="KEGG" id="pht:BLM14_09320"/>
<gene>
    <name evidence="1" type="ORF">B5P45_02755</name>
</gene>
<dbReference type="EMBL" id="MZMT01000003">
    <property type="protein sequence ID" value="PIO46736.1"/>
    <property type="molecule type" value="Genomic_DNA"/>
</dbReference>